<evidence type="ECO:0000313" key="1">
    <source>
        <dbReference type="EMBL" id="APU01604.1"/>
    </source>
</evidence>
<organism evidence="1 2">
    <name type="scientific">Aeromonas phage 65.2</name>
    <dbReference type="NCBI Taxonomy" id="1932896"/>
    <lineage>
        <taxon>Viruses</taxon>
        <taxon>Duplodnaviria</taxon>
        <taxon>Heunggongvirae</taxon>
        <taxon>Uroviricota</taxon>
        <taxon>Caudoviricetes</taxon>
        <taxon>Pantevenvirales</taxon>
        <taxon>Straboviridae</taxon>
        <taxon>Emmerichvirinae</taxon>
        <taxon>Ishigurovirus</taxon>
        <taxon>Ishigurovirus osborne</taxon>
    </lineage>
</organism>
<reference evidence="1 2" key="1">
    <citation type="journal article" date="2017" name="Sci. Rep.">
        <title>Characterization and diversity of phages infecting Aeromonas salmonicida subsp. salmonicida.</title>
        <authorList>
            <person name="Vincent A.T."/>
            <person name="Paquet V.E."/>
            <person name="Bernatchez A."/>
            <person name="Tremblay D.M."/>
            <person name="Moineau S."/>
            <person name="Charette S.J."/>
        </authorList>
    </citation>
    <scope>NUCLEOTIDE SEQUENCE [LARGE SCALE GENOMIC DNA]</scope>
</reference>
<name>A0A219YC61_9CAUD</name>
<proteinExistence type="predicted"/>
<evidence type="ECO:0000313" key="2">
    <source>
        <dbReference type="Proteomes" id="UP000225215"/>
    </source>
</evidence>
<sequence>MLKQSFDKITNEINVFEKFFGVDIHWNIRFFPDAKWCTSYGDRTILWEDPENDNGVYSFEIYGTYNKEKDGFILFVGDDHPYRDVYVFNIDNKVEGLDF</sequence>
<dbReference type="EMBL" id="KY290955">
    <property type="protein sequence ID" value="APU01604.1"/>
    <property type="molecule type" value="Genomic_DNA"/>
</dbReference>
<accession>A0A219YC61</accession>
<protein>
    <submittedName>
        <fullName evidence="1">Uncharacterized protein</fullName>
    </submittedName>
</protein>
<dbReference type="Proteomes" id="UP000225215">
    <property type="component" value="Segment"/>
</dbReference>